<dbReference type="SUPFAM" id="SSF51735">
    <property type="entry name" value="NAD(P)-binding Rossmann-fold domains"/>
    <property type="match status" value="1"/>
</dbReference>
<feature type="domain" description="NAD-dependent epimerase/dehydratase" evidence="2">
    <location>
        <begin position="14"/>
        <end position="222"/>
    </location>
</feature>
<evidence type="ECO:0000256" key="1">
    <source>
        <dbReference type="ARBA" id="ARBA00007637"/>
    </source>
</evidence>
<protein>
    <recommendedName>
        <fullName evidence="2">NAD-dependent epimerase/dehydratase domain-containing protein</fullName>
    </recommendedName>
</protein>
<organism evidence="3">
    <name type="scientific">Zehria sp. KO68DGA</name>
    <dbReference type="NCBI Taxonomy" id="167942"/>
    <lineage>
        <taxon>Bacteria</taxon>
        <taxon>Bacillati</taxon>
        <taxon>Cyanobacteriota</taxon>
        <taxon>Cyanophyceae</taxon>
        <taxon>Oscillatoriophycideae</taxon>
        <taxon>Chroococcales</taxon>
        <taxon>Aphanothecaceae</taxon>
        <taxon>Zehria</taxon>
    </lineage>
</organism>
<evidence type="ECO:0000259" key="2">
    <source>
        <dbReference type="Pfam" id="PF01370"/>
    </source>
</evidence>
<name>A2V8B0_9CHRO</name>
<reference evidence="3" key="1">
    <citation type="submission" date="2007-02" db="EMBL/GenBank/DDBJ databases">
        <title>Organization of nitrogen fixation genes in the marine unicellular diazotrophic cyanobacterium Gloeothece sp. KO68DGA.</title>
        <authorList>
            <person name="Taniuchi Y."/>
            <person name="Ohki K."/>
        </authorList>
    </citation>
    <scope>NUCLEOTIDE SEQUENCE</scope>
    <source>
        <strain evidence="3">KO68DGA</strain>
    </source>
</reference>
<dbReference type="EMBL" id="AB293988">
    <property type="protein sequence ID" value="BAF47162.1"/>
    <property type="molecule type" value="Genomic_DNA"/>
</dbReference>
<dbReference type="CDD" id="cd08946">
    <property type="entry name" value="SDR_e"/>
    <property type="match status" value="1"/>
</dbReference>
<comment type="similarity">
    <text evidence="1">Belongs to the NAD(P)-dependent epimerase/dehydratase family.</text>
</comment>
<dbReference type="Pfam" id="PF01370">
    <property type="entry name" value="Epimerase"/>
    <property type="match status" value="1"/>
</dbReference>
<dbReference type="Gene3D" id="3.40.50.720">
    <property type="entry name" value="NAD(P)-binding Rossmann-like Domain"/>
    <property type="match status" value="1"/>
</dbReference>
<dbReference type="AlphaFoldDB" id="A2V8B0"/>
<dbReference type="InterPro" id="IPR036291">
    <property type="entry name" value="NAD(P)-bd_dom_sf"/>
</dbReference>
<evidence type="ECO:0000313" key="3">
    <source>
        <dbReference type="EMBL" id="BAF47162.1"/>
    </source>
</evidence>
<sequence length="301" mass="33847">MSPYSVNSSSIKRVIILGHSGFIGSNLFRVYNHYVPEIEVIGRSLPDFDLTKESDVISLANLCDQQTAIVMCSAIKRQLGDTLDAFSQNVKMVSNLCRLLNKYPVKRLIYFSSAAVYGEDIHNTNITEKTPVNPTSYYGGAKYTSEFLLRKQFSKVPETSLVCLRPATIYGPGDSGSAYSPSGFIRSALNQDTITLWGDGTELREFLFIEDVVKLVDKLIFNEYDGILNLVSGKSYSFRDILDLIGHHLKIKLITNSRSRTKEKVDNCFDNNQLTEIFPEFTFTSLKEGIKQTIESQKTIN</sequence>
<proteinExistence type="inferred from homology"/>
<dbReference type="PANTHER" id="PTHR43000">
    <property type="entry name" value="DTDP-D-GLUCOSE 4,6-DEHYDRATASE-RELATED"/>
    <property type="match status" value="1"/>
</dbReference>
<dbReference type="InterPro" id="IPR001509">
    <property type="entry name" value="Epimerase_deHydtase"/>
</dbReference>
<accession>A2V8B0</accession>